<gene>
    <name evidence="1" type="ORF">NYF23_03400</name>
</gene>
<evidence type="ECO:0000313" key="1">
    <source>
        <dbReference type="EMBL" id="UVW35665.1"/>
    </source>
</evidence>
<accession>A0ABY5TP94</accession>
<evidence type="ECO:0000313" key="2">
    <source>
        <dbReference type="Proteomes" id="UP001059934"/>
    </source>
</evidence>
<dbReference type="Gene3D" id="3.30.450.40">
    <property type="match status" value="1"/>
</dbReference>
<reference evidence="1" key="1">
    <citation type="submission" date="2022-08" db="EMBL/GenBank/DDBJ databases">
        <title>Catabolic pathway analysis in culturable SAR92 clade bacteria reveals their overlooked roles in DMSP degradation in coastal seas.</title>
        <authorList>
            <person name="He X."/>
            <person name="Zhang X."/>
            <person name="Zhang Y."/>
        </authorList>
    </citation>
    <scope>NUCLEOTIDE SEQUENCE</scope>
    <source>
        <strain evidence="1">H455</strain>
    </source>
</reference>
<dbReference type="Proteomes" id="UP001059934">
    <property type="component" value="Chromosome"/>
</dbReference>
<proteinExistence type="predicted"/>
<name>A0ABY5TP94_9GAMM</name>
<organism evidence="1 2">
    <name type="scientific">SAR92 clade bacterium H455</name>
    <dbReference type="NCBI Taxonomy" id="2974818"/>
    <lineage>
        <taxon>Bacteria</taxon>
        <taxon>Pseudomonadati</taxon>
        <taxon>Pseudomonadota</taxon>
        <taxon>Gammaproteobacteria</taxon>
        <taxon>Cellvibrionales</taxon>
        <taxon>Porticoccaceae</taxon>
        <taxon>SAR92 clade</taxon>
    </lineage>
</organism>
<dbReference type="InterPro" id="IPR029016">
    <property type="entry name" value="GAF-like_dom_sf"/>
</dbReference>
<protein>
    <submittedName>
        <fullName evidence="1">DUF484 family protein</fullName>
    </submittedName>
</protein>
<sequence>MSKEVETEADPIEKVVREFLRDNPDFLDKNTDILETMVLRHNSGKAVSLVERQVGVMRNRNKEMRSRLDNMLQTAKENDLLFEKSKRLVLNLLEAKTLGALVEAVYDSLGKDYGIEFYSLTLFGDEKKLPRTMARIASTEKANERVGTLIGANRAVCGILREDEMVFLFGERGVQVGSVAAVPLRYDSLYGILAVGNSDPGFYKSSMGTLFLSYIAEILNRVLPNHLK</sequence>
<dbReference type="Pfam" id="PF04340">
    <property type="entry name" value="DUF484"/>
    <property type="match status" value="1"/>
</dbReference>
<keyword evidence="2" id="KW-1185">Reference proteome</keyword>
<dbReference type="InterPro" id="IPR007435">
    <property type="entry name" value="DUF484"/>
</dbReference>
<dbReference type="EMBL" id="CP103416">
    <property type="protein sequence ID" value="UVW35665.1"/>
    <property type="molecule type" value="Genomic_DNA"/>
</dbReference>
<dbReference type="PANTHER" id="PTHR38765">
    <property type="entry name" value="DUF484 DOMAIN-CONTAINING PROTEIN"/>
    <property type="match status" value="1"/>
</dbReference>
<dbReference type="PANTHER" id="PTHR38765:SF1">
    <property type="entry name" value="DUF484 DOMAIN-CONTAINING PROTEIN"/>
    <property type="match status" value="1"/>
</dbReference>